<accession>V6M274</accession>
<keyword evidence="7" id="KW-1185">Reference proteome</keyword>
<dbReference type="AlphaFoldDB" id="V6M274"/>
<evidence type="ECO:0000256" key="2">
    <source>
        <dbReference type="ARBA" id="ARBA00008332"/>
    </source>
</evidence>
<comment type="similarity">
    <text evidence="2">Belongs to the MLF family.</text>
</comment>
<organism evidence="5">
    <name type="scientific">Spironucleus salmonicida</name>
    <dbReference type="NCBI Taxonomy" id="348837"/>
    <lineage>
        <taxon>Eukaryota</taxon>
        <taxon>Metamonada</taxon>
        <taxon>Diplomonadida</taxon>
        <taxon>Hexamitidae</taxon>
        <taxon>Hexamitinae</taxon>
        <taxon>Spironucleus</taxon>
    </lineage>
</organism>
<gene>
    <name evidence="5" type="ORF">SS50377_12584</name>
    <name evidence="6" type="ORF">SS50377_25905</name>
</gene>
<comment type="subcellular location">
    <subcellularLocation>
        <location evidence="1">Cytoplasm</location>
    </subcellularLocation>
</comment>
<reference evidence="5 6" key="1">
    <citation type="journal article" date="2014" name="PLoS Genet.">
        <title>The Genome of Spironucleus salmonicida Highlights a Fish Pathogen Adapted to Fluctuating Environments.</title>
        <authorList>
            <person name="Xu F."/>
            <person name="Jerlstrom-Hultqvist J."/>
            <person name="Einarsson E."/>
            <person name="Astvaldsson A."/>
            <person name="Svard S.G."/>
            <person name="Andersson J.O."/>
        </authorList>
    </citation>
    <scope>NUCLEOTIDE SEQUENCE</scope>
    <source>
        <strain evidence="6">ATCC 50377</strain>
    </source>
</reference>
<sequence>MSRKSNLTNHLSPDDFGQISDNFMSPFGDQQSIFNQMSQMHQNFFKNDPFQNAFQELDTFFQKPHEPSSSQYYCSSTSTTILPNGVVETKKHTRSNDMEQKEHFQQIGEKRVIGRYEKDLKTGKENIRRDLFNMEEDEIGTFHEQFNSKQGALGSQNNRRLK</sequence>
<evidence type="ECO:0000313" key="6">
    <source>
        <dbReference type="EMBL" id="KAH0571714.1"/>
    </source>
</evidence>
<keyword evidence="3" id="KW-0963">Cytoplasm</keyword>
<dbReference type="EMBL" id="KI546043">
    <property type="protein sequence ID" value="EST47319.1"/>
    <property type="molecule type" value="Genomic_DNA"/>
</dbReference>
<dbReference type="GO" id="GO:0005737">
    <property type="term" value="C:cytoplasm"/>
    <property type="evidence" value="ECO:0007669"/>
    <property type="project" value="UniProtKB-SubCell"/>
</dbReference>
<protein>
    <submittedName>
        <fullName evidence="6">Disc-associated protein</fullName>
    </submittedName>
</protein>
<evidence type="ECO:0000256" key="4">
    <source>
        <dbReference type="ARBA" id="ARBA00022553"/>
    </source>
</evidence>
<dbReference type="Pfam" id="PF10248">
    <property type="entry name" value="Mlf1IP"/>
    <property type="match status" value="1"/>
</dbReference>
<dbReference type="EMBL" id="AUWU02000006">
    <property type="protein sequence ID" value="KAH0571714.1"/>
    <property type="molecule type" value="Genomic_DNA"/>
</dbReference>
<evidence type="ECO:0000313" key="5">
    <source>
        <dbReference type="EMBL" id="EST47319.1"/>
    </source>
</evidence>
<reference evidence="6" key="2">
    <citation type="submission" date="2020-12" db="EMBL/GenBank/DDBJ databases">
        <title>New Spironucleus salmonicida genome in near-complete chromosomes.</title>
        <authorList>
            <person name="Xu F."/>
            <person name="Kurt Z."/>
            <person name="Jimenez-Gonzalez A."/>
            <person name="Astvaldsson A."/>
            <person name="Andersson J.O."/>
            <person name="Svard S.G."/>
        </authorList>
    </citation>
    <scope>NUCLEOTIDE SEQUENCE</scope>
    <source>
        <strain evidence="6">ATCC 50377</strain>
    </source>
</reference>
<dbReference type="OrthoDB" id="10254201at2759"/>
<dbReference type="VEuPathDB" id="GiardiaDB:SS50377_25905"/>
<keyword evidence="4" id="KW-0597">Phosphoprotein</keyword>
<dbReference type="Proteomes" id="UP000018208">
    <property type="component" value="Unassembled WGS sequence"/>
</dbReference>
<evidence type="ECO:0000313" key="7">
    <source>
        <dbReference type="Proteomes" id="UP000018208"/>
    </source>
</evidence>
<dbReference type="InterPro" id="IPR019376">
    <property type="entry name" value="Myeloid_leukemia_factor"/>
</dbReference>
<proteinExistence type="inferred from homology"/>
<evidence type="ECO:0000256" key="3">
    <source>
        <dbReference type="ARBA" id="ARBA00022490"/>
    </source>
</evidence>
<evidence type="ECO:0000256" key="1">
    <source>
        <dbReference type="ARBA" id="ARBA00004496"/>
    </source>
</evidence>
<name>V6M274_9EUKA</name>